<evidence type="ECO:0000313" key="3">
    <source>
        <dbReference type="EMBL" id="MBB3890929.1"/>
    </source>
</evidence>
<dbReference type="Gene3D" id="2.40.30.180">
    <property type="entry name" value="Ubiquitin-activating enzyme E1, FCCH domain"/>
    <property type="match status" value="1"/>
</dbReference>
<dbReference type="EMBL" id="JACIDK010000002">
    <property type="protein sequence ID" value="MBB3890929.1"/>
    <property type="molecule type" value="Genomic_DNA"/>
</dbReference>
<proteinExistence type="predicted"/>
<keyword evidence="1" id="KW-1133">Transmembrane helix</keyword>
<dbReference type="InterPro" id="IPR032418">
    <property type="entry name" value="E1_FCCH"/>
</dbReference>
<evidence type="ECO:0000313" key="4">
    <source>
        <dbReference type="Proteomes" id="UP000530564"/>
    </source>
</evidence>
<dbReference type="Pfam" id="PF16190">
    <property type="entry name" value="E1_FCCH"/>
    <property type="match status" value="1"/>
</dbReference>
<sequence>MEKITKQVARRIHGMTGRLKARCVAGVRDERGATAVFFAVGLLLLAPATMGLIDLYMITTQRGQLQDALDTATLYVARSTATSATDIQNSGDAALRANLKLPTGQTITSSSFQLAADKITIKGRATITPPTVGPRLWVQADIAASSEVLRNSNNVEVALVLDTTGSMSADMANLKTAAKDLVDLVVKDVQAPYYTKVAIVPYSVGVNMSSTYANTARGGTKGATNITGATKTNPVVVTSPNHGLYEGERVTISGVKGMTQLNGVTYVATGVTQNTFQLKTNAVYPSNVNGTSYGAYTSGGTAQCKGEGCAQHIFVNANNSLISNPSYWQASTCATERLGAEAYTDAGPTAPVGWHYSSDGSCPSAAIMPLSTNKTALKSRIDSLSASGSTAGQIGLAWGWYMISPEWSTVWTGSSAPAEYGKPQLLKVVILMTDGIFNTPYCRGVAAKDADSSSGAASASNRINCNSINGDPLVQAAKLCDNMKKKGVIIYTVGFNVSSDRDITAMMNNCATSPEYAYTPSGGTELKVAFRAIAQDINSLRISK</sequence>
<name>A0A839ZYW6_9CAUL</name>
<organism evidence="3 4">
    <name type="scientific">Phenylobacterium haematophilum</name>
    <dbReference type="NCBI Taxonomy" id="98513"/>
    <lineage>
        <taxon>Bacteria</taxon>
        <taxon>Pseudomonadati</taxon>
        <taxon>Pseudomonadota</taxon>
        <taxon>Alphaproteobacteria</taxon>
        <taxon>Caulobacterales</taxon>
        <taxon>Caulobacteraceae</taxon>
        <taxon>Phenylobacterium</taxon>
    </lineage>
</organism>
<evidence type="ECO:0000256" key="1">
    <source>
        <dbReference type="SAM" id="Phobius"/>
    </source>
</evidence>
<dbReference type="SUPFAM" id="SSF53300">
    <property type="entry name" value="vWA-like"/>
    <property type="match status" value="1"/>
</dbReference>
<dbReference type="InterPro" id="IPR042302">
    <property type="entry name" value="E1_FCCH_sf"/>
</dbReference>
<dbReference type="Gene3D" id="3.40.50.410">
    <property type="entry name" value="von Willebrand factor, type A domain"/>
    <property type="match status" value="2"/>
</dbReference>
<keyword evidence="1" id="KW-0812">Transmembrane</keyword>
<dbReference type="InterPro" id="IPR036465">
    <property type="entry name" value="vWFA_dom_sf"/>
</dbReference>
<keyword evidence="1" id="KW-0472">Membrane</keyword>
<keyword evidence="4" id="KW-1185">Reference proteome</keyword>
<feature type="transmembrane region" description="Helical" evidence="1">
    <location>
        <begin position="35"/>
        <end position="58"/>
    </location>
</feature>
<feature type="domain" description="Ubiquitin-activating enzyme E1 FCCH" evidence="2">
    <location>
        <begin position="238"/>
        <end position="303"/>
    </location>
</feature>
<dbReference type="AlphaFoldDB" id="A0A839ZYW6"/>
<reference evidence="3 4" key="1">
    <citation type="submission" date="2020-08" db="EMBL/GenBank/DDBJ databases">
        <title>Genomic Encyclopedia of Type Strains, Phase IV (KMG-IV): sequencing the most valuable type-strain genomes for metagenomic binning, comparative biology and taxonomic classification.</title>
        <authorList>
            <person name="Goeker M."/>
        </authorList>
    </citation>
    <scope>NUCLEOTIDE SEQUENCE [LARGE SCALE GENOMIC DNA]</scope>
    <source>
        <strain evidence="3 4">DSM 21793</strain>
    </source>
</reference>
<comment type="caution">
    <text evidence="3">The sequence shown here is derived from an EMBL/GenBank/DDBJ whole genome shotgun (WGS) entry which is preliminary data.</text>
</comment>
<dbReference type="Proteomes" id="UP000530564">
    <property type="component" value="Unassembled WGS sequence"/>
</dbReference>
<accession>A0A839ZYW6</accession>
<protein>
    <submittedName>
        <fullName evidence="3">Flp pilus assembly protein TadG</fullName>
    </submittedName>
</protein>
<gene>
    <name evidence="3" type="ORF">GGQ61_001646</name>
</gene>
<evidence type="ECO:0000259" key="2">
    <source>
        <dbReference type="Pfam" id="PF16190"/>
    </source>
</evidence>
<dbReference type="RefSeq" id="WP_343056083.1">
    <property type="nucleotide sequence ID" value="NZ_JACIDK010000002.1"/>
</dbReference>